<dbReference type="InterPro" id="IPR023753">
    <property type="entry name" value="FAD/NAD-binding_dom"/>
</dbReference>
<evidence type="ECO:0000256" key="2">
    <source>
        <dbReference type="ARBA" id="ARBA00005272"/>
    </source>
</evidence>
<dbReference type="InterPro" id="IPR036188">
    <property type="entry name" value="FAD/NAD-bd_sf"/>
</dbReference>
<dbReference type="PANTHER" id="PTHR42913">
    <property type="entry name" value="APOPTOSIS-INDUCING FACTOR 1"/>
    <property type="match status" value="1"/>
</dbReference>
<dbReference type="AlphaFoldDB" id="A0A7H8Q8K5"/>
<name>A0A7H8Q8K5_9BACL</name>
<reference evidence="7 8" key="1">
    <citation type="submission" date="2020-04" db="EMBL/GenBank/DDBJ databases">
        <authorList>
            <person name="Pajer P."/>
            <person name="Broz P."/>
        </authorList>
    </citation>
    <scope>NUCLEOTIDE SEQUENCE [LARGE SCALE GENOMIC DNA]</scope>
    <source>
        <strain evidence="8">NRL-ATB46093</strain>
    </source>
</reference>
<keyword evidence="8" id="KW-1185">Reference proteome</keyword>
<dbReference type="SUPFAM" id="SSF51905">
    <property type="entry name" value="FAD/NAD(P)-binding domain"/>
    <property type="match status" value="2"/>
</dbReference>
<organism evidence="7 8">
    <name type="scientific">Planococcus glaciei</name>
    <dbReference type="NCBI Taxonomy" id="459472"/>
    <lineage>
        <taxon>Bacteria</taxon>
        <taxon>Bacillati</taxon>
        <taxon>Bacillota</taxon>
        <taxon>Bacilli</taxon>
        <taxon>Bacillales</taxon>
        <taxon>Caryophanaceae</taxon>
        <taxon>Planococcus</taxon>
    </lineage>
</organism>
<protein>
    <submittedName>
        <fullName evidence="7">FAD-dependent oxidoreductase</fullName>
    </submittedName>
</protein>
<evidence type="ECO:0000259" key="6">
    <source>
        <dbReference type="Pfam" id="PF07992"/>
    </source>
</evidence>
<evidence type="ECO:0000256" key="1">
    <source>
        <dbReference type="ARBA" id="ARBA00001974"/>
    </source>
</evidence>
<dbReference type="Gene3D" id="3.50.50.100">
    <property type="match status" value="1"/>
</dbReference>
<dbReference type="GO" id="GO:0003955">
    <property type="term" value="F:NAD(P)H dehydrogenase (quinone) activity"/>
    <property type="evidence" value="ECO:0007669"/>
    <property type="project" value="TreeGrafter"/>
</dbReference>
<keyword evidence="5" id="KW-0560">Oxidoreductase</keyword>
<accession>A0A7H8Q8K5</accession>
<proteinExistence type="inferred from homology"/>
<dbReference type="PANTHER" id="PTHR42913:SF9">
    <property type="entry name" value="SLR1591 PROTEIN"/>
    <property type="match status" value="1"/>
</dbReference>
<comment type="cofactor">
    <cofactor evidence="1">
        <name>FAD</name>
        <dbReference type="ChEBI" id="CHEBI:57692"/>
    </cofactor>
</comment>
<comment type="similarity">
    <text evidence="2">Belongs to the NADH dehydrogenase family.</text>
</comment>
<dbReference type="RefSeq" id="WP_176294331.1">
    <property type="nucleotide sequence ID" value="NZ_CP051177.1"/>
</dbReference>
<gene>
    <name evidence="7" type="ORF">HF394_06645</name>
</gene>
<sequence>MKTLTLVGGGHAHLHCLEQLKKEPQRDWRVVLISPSRHQYYSGMFSGYAEGIYRLDDIRIDLQKLCEQVGAFFIKDRIADVDGHNKRLAGTKGVYPFDVASFDVGSQNDIPAELAERVSEIKPNYRFPEALLKFREAAYPVIAGGGASGVEMAFSVLAWRKKNGLLPNVSLFSSSSLLPGHGAMAAQKIEAIARRKALPFFTDERIESVDEHSVSTQSGRTYPQSDLLWLTGPKKSSGFFKRSGLTTDAGGFLLVNDSLQSLSHPDLFGAGDCIAIDRYPALAKNGVYAVRQGPVLWNNLRNQLGGKQLAVFTPQKNFLSLLSTGGGEAFLMYGKRAVHGKLPWLLKQRIDQKFMQRFKRLYE</sequence>
<evidence type="ECO:0000256" key="5">
    <source>
        <dbReference type="ARBA" id="ARBA00023002"/>
    </source>
</evidence>
<dbReference type="Proteomes" id="UP000509222">
    <property type="component" value="Chromosome"/>
</dbReference>
<evidence type="ECO:0000256" key="4">
    <source>
        <dbReference type="ARBA" id="ARBA00022827"/>
    </source>
</evidence>
<evidence type="ECO:0000313" key="7">
    <source>
        <dbReference type="EMBL" id="QKX50296.1"/>
    </source>
</evidence>
<dbReference type="InterPro" id="IPR051169">
    <property type="entry name" value="NADH-Q_oxidoreductase"/>
</dbReference>
<dbReference type="EMBL" id="CP051177">
    <property type="protein sequence ID" value="QKX50296.1"/>
    <property type="molecule type" value="Genomic_DNA"/>
</dbReference>
<feature type="domain" description="FAD/NAD(P)-binding" evidence="6">
    <location>
        <begin position="6"/>
        <end position="287"/>
    </location>
</feature>
<keyword evidence="3" id="KW-0285">Flavoprotein</keyword>
<evidence type="ECO:0000313" key="8">
    <source>
        <dbReference type="Proteomes" id="UP000509222"/>
    </source>
</evidence>
<dbReference type="Pfam" id="PF07992">
    <property type="entry name" value="Pyr_redox_2"/>
    <property type="match status" value="1"/>
</dbReference>
<reference evidence="8" key="2">
    <citation type="submission" date="2020-06" db="EMBL/GenBank/DDBJ databases">
        <title>Isolation of Planomicrobium glaciei.</title>
        <authorList>
            <person name="Malisova L."/>
            <person name="Safrankova R."/>
            <person name="Jakubu V."/>
            <person name="Spanelova P."/>
        </authorList>
    </citation>
    <scope>NUCLEOTIDE SEQUENCE [LARGE SCALE GENOMIC DNA]</scope>
    <source>
        <strain evidence="8">NRL-ATB46093</strain>
    </source>
</reference>
<evidence type="ECO:0000256" key="3">
    <source>
        <dbReference type="ARBA" id="ARBA00022630"/>
    </source>
</evidence>
<keyword evidence="4" id="KW-0274">FAD</keyword>
<dbReference type="GO" id="GO:0019646">
    <property type="term" value="P:aerobic electron transport chain"/>
    <property type="evidence" value="ECO:0007669"/>
    <property type="project" value="TreeGrafter"/>
</dbReference>